<evidence type="ECO:0000256" key="7">
    <source>
        <dbReference type="SAM" id="Phobius"/>
    </source>
</evidence>
<evidence type="ECO:0000256" key="3">
    <source>
        <dbReference type="ARBA" id="ARBA00022729"/>
    </source>
</evidence>
<evidence type="ECO:0000256" key="8">
    <source>
        <dbReference type="SAM" id="SignalP"/>
    </source>
</evidence>
<evidence type="ECO:0000256" key="1">
    <source>
        <dbReference type="ARBA" id="ARBA00004167"/>
    </source>
</evidence>
<evidence type="ECO:0000256" key="6">
    <source>
        <dbReference type="SAM" id="Coils"/>
    </source>
</evidence>
<dbReference type="InterPro" id="IPR003646">
    <property type="entry name" value="SH3-like_bac-type"/>
</dbReference>
<keyword evidence="3 8" id="KW-0732">Signal</keyword>
<dbReference type="AlphaFoldDB" id="A0A369ZGI6"/>
<name>A0A369ZGI6_HAEPH</name>
<proteinExistence type="predicted"/>
<feature type="domain" description="SH3b" evidence="9">
    <location>
        <begin position="22"/>
        <end position="86"/>
    </location>
</feature>
<dbReference type="Pfam" id="PF08239">
    <property type="entry name" value="SH3_3"/>
    <property type="match status" value="1"/>
</dbReference>
<feature type="chain" id="PRO_5016645851" evidence="8">
    <location>
        <begin position="24"/>
        <end position="201"/>
    </location>
</feature>
<evidence type="ECO:0000256" key="4">
    <source>
        <dbReference type="ARBA" id="ARBA00022989"/>
    </source>
</evidence>
<evidence type="ECO:0000313" key="10">
    <source>
        <dbReference type="EMBL" id="RDF05865.1"/>
    </source>
</evidence>
<dbReference type="STRING" id="735.B0185_00920"/>
<evidence type="ECO:0000259" key="9">
    <source>
        <dbReference type="PROSITE" id="PS51781"/>
    </source>
</evidence>
<evidence type="ECO:0000313" key="11">
    <source>
        <dbReference type="Proteomes" id="UP000253999"/>
    </source>
</evidence>
<reference evidence="10 11" key="1">
    <citation type="submission" date="2018-05" db="EMBL/GenBank/DDBJ databases">
        <title>Draft Genome Sequences for a Diverse set of 7 Haemophilus Species.</title>
        <authorList>
            <person name="Nichols M."/>
            <person name="Topaz N."/>
            <person name="Wang X."/>
            <person name="Wang X."/>
            <person name="Boxrud D."/>
        </authorList>
    </citation>
    <scope>NUCLEOTIDE SEQUENCE [LARGE SCALE GENOMIC DNA]</scope>
    <source>
        <strain evidence="10 11">C2010039593</strain>
    </source>
</reference>
<feature type="signal peptide" evidence="8">
    <location>
        <begin position="1"/>
        <end position="23"/>
    </location>
</feature>
<evidence type="ECO:0000256" key="5">
    <source>
        <dbReference type="ARBA" id="ARBA00023136"/>
    </source>
</evidence>
<dbReference type="RefSeq" id="WP_111312248.1">
    <property type="nucleotide sequence ID" value="NZ_CAUQRN010000015.1"/>
</dbReference>
<feature type="coiled-coil region" evidence="6">
    <location>
        <begin position="92"/>
        <end position="158"/>
    </location>
</feature>
<dbReference type="Proteomes" id="UP000253999">
    <property type="component" value="Unassembled WGS sequence"/>
</dbReference>
<keyword evidence="6" id="KW-0175">Coiled coil</keyword>
<dbReference type="GO" id="GO:0016020">
    <property type="term" value="C:membrane"/>
    <property type="evidence" value="ECO:0007669"/>
    <property type="project" value="UniProtKB-SubCell"/>
</dbReference>
<protein>
    <submittedName>
        <fullName evidence="10">SH3 domain-containing protein</fullName>
    </submittedName>
</protein>
<keyword evidence="4 7" id="KW-1133">Transmembrane helix</keyword>
<dbReference type="Gene3D" id="2.30.30.40">
    <property type="entry name" value="SH3 Domains"/>
    <property type="match status" value="1"/>
</dbReference>
<dbReference type="SMART" id="SM00287">
    <property type="entry name" value="SH3b"/>
    <property type="match status" value="1"/>
</dbReference>
<gene>
    <name evidence="10" type="ORF">DPV98_00905</name>
</gene>
<accession>A0A369ZGI6</accession>
<feature type="transmembrane region" description="Helical" evidence="7">
    <location>
        <begin position="170"/>
        <end position="192"/>
    </location>
</feature>
<dbReference type="PROSITE" id="PS51781">
    <property type="entry name" value="SH3B"/>
    <property type="match status" value="1"/>
</dbReference>
<dbReference type="NCBIfam" id="TIGR04211">
    <property type="entry name" value="SH3_and_anchor"/>
    <property type="match status" value="1"/>
</dbReference>
<dbReference type="Gene3D" id="1.20.1170.10">
    <property type="match status" value="1"/>
</dbReference>
<keyword evidence="5 7" id="KW-0472">Membrane</keyword>
<dbReference type="InterPro" id="IPR016476">
    <property type="entry name" value="SH3_dom_pro"/>
</dbReference>
<comment type="subcellular location">
    <subcellularLocation>
        <location evidence="1">Membrane</location>
        <topology evidence="1">Single-pass membrane protein</topology>
    </subcellularLocation>
</comment>
<sequence length="201" mass="22975">MSKKLKTFLLASLLLTSSLPVFSTDYITENLSTYMRKGAGDQYKISGSIQAGEKITLLDRKDRFVLIRDSRNREGWVLASEISQTASPKELIPQLQQQVQDLSGRLSRIDNDWQQRTVEMQRRSNVAEKQTSDLLAENAQLKREIEVLKNKNRSLETMQDSEKRAIAIQYFIYGGVVLIAGLILGLLMPYILPRRKRNGWA</sequence>
<comment type="caution">
    <text evidence="10">The sequence shown here is derived from an EMBL/GenBank/DDBJ whole genome shotgun (WGS) entry which is preliminary data.</text>
</comment>
<organism evidence="10 11">
    <name type="scientific">Haemophilus parahaemolyticus</name>
    <dbReference type="NCBI Taxonomy" id="735"/>
    <lineage>
        <taxon>Bacteria</taxon>
        <taxon>Pseudomonadati</taxon>
        <taxon>Pseudomonadota</taxon>
        <taxon>Gammaproteobacteria</taxon>
        <taxon>Pasteurellales</taxon>
        <taxon>Pasteurellaceae</taxon>
        <taxon>Haemophilus</taxon>
    </lineage>
</organism>
<keyword evidence="2 7" id="KW-0812">Transmembrane</keyword>
<dbReference type="EMBL" id="QEQD01000001">
    <property type="protein sequence ID" value="RDF05865.1"/>
    <property type="molecule type" value="Genomic_DNA"/>
</dbReference>
<dbReference type="PIRSF" id="PIRSF006158">
    <property type="entry name" value="UCP006158_SH3"/>
    <property type="match status" value="1"/>
</dbReference>
<evidence type="ECO:0000256" key="2">
    <source>
        <dbReference type="ARBA" id="ARBA00022692"/>
    </source>
</evidence>